<dbReference type="PANTHER" id="PTHR37815:SF3">
    <property type="entry name" value="UPF0397 PROTEIN SPR0429"/>
    <property type="match status" value="1"/>
</dbReference>
<feature type="transmembrane region" description="Helical" evidence="3">
    <location>
        <begin position="131"/>
        <end position="149"/>
    </location>
</feature>
<keyword evidence="3" id="KW-0472">Membrane</keyword>
<reference evidence="4 5" key="1">
    <citation type="submission" date="2016-11" db="EMBL/GenBank/DDBJ databases">
        <authorList>
            <person name="Jaros S."/>
            <person name="Januszkiewicz K."/>
            <person name="Wedrychowicz H."/>
        </authorList>
    </citation>
    <scope>NUCLEOTIDE SEQUENCE [LARGE SCALE GENOMIC DNA]</scope>
    <source>
        <strain evidence="4 5">DSM 17918</strain>
    </source>
</reference>
<name>A0A1M4VLM3_9THEO</name>
<dbReference type="AlphaFoldDB" id="A0A1M4VLM3"/>
<keyword evidence="2 3" id="KW-1133">Transmembrane helix</keyword>
<organism evidence="4 5">
    <name type="scientific">Caldanaerobius fijiensis DSM 17918</name>
    <dbReference type="NCBI Taxonomy" id="1121256"/>
    <lineage>
        <taxon>Bacteria</taxon>
        <taxon>Bacillati</taxon>
        <taxon>Bacillota</taxon>
        <taxon>Clostridia</taxon>
        <taxon>Thermoanaerobacterales</taxon>
        <taxon>Thermoanaerobacteraceae</taxon>
        <taxon>Caldanaerobius</taxon>
    </lineage>
</organism>
<dbReference type="Gene3D" id="1.10.1760.20">
    <property type="match status" value="1"/>
</dbReference>
<sequence length="158" mass="16516">MNKKTKHIAVLGLLMAVLIVATAVTKFAIPKPSIYFNLGEAVIYLVALLYGGKTGGILGGVGSALADLLGGYPIWAPFTFVIKGLEGYIVGTVNNNKNALLAIISGAPVMLIGYAISAGLIYGIGAIPLEFAGDLIQVTLGAIIALTIYKRLKNTIRR</sequence>
<keyword evidence="1 3" id="KW-0812">Transmembrane</keyword>
<gene>
    <name evidence="4" type="ORF">SAMN02746089_00663</name>
</gene>
<proteinExistence type="predicted"/>
<protein>
    <submittedName>
        <fullName evidence="4">Uncharacterized membrane protein</fullName>
    </submittedName>
</protein>
<evidence type="ECO:0000313" key="4">
    <source>
        <dbReference type="EMBL" id="SHE69951.1"/>
    </source>
</evidence>
<dbReference type="OrthoDB" id="411368at2"/>
<dbReference type="EMBL" id="FQVH01000004">
    <property type="protein sequence ID" value="SHE69951.1"/>
    <property type="molecule type" value="Genomic_DNA"/>
</dbReference>
<dbReference type="InterPro" id="IPR009825">
    <property type="entry name" value="ECF_substrate-spec-like"/>
</dbReference>
<dbReference type="Proteomes" id="UP000184088">
    <property type="component" value="Unassembled WGS sequence"/>
</dbReference>
<dbReference type="GO" id="GO:0016020">
    <property type="term" value="C:membrane"/>
    <property type="evidence" value="ECO:0007669"/>
    <property type="project" value="InterPro"/>
</dbReference>
<accession>A0A1M4VLM3</accession>
<keyword evidence="5" id="KW-1185">Reference proteome</keyword>
<dbReference type="RefSeq" id="WP_073341747.1">
    <property type="nucleotide sequence ID" value="NZ_FQVH01000004.1"/>
</dbReference>
<evidence type="ECO:0000256" key="3">
    <source>
        <dbReference type="SAM" id="Phobius"/>
    </source>
</evidence>
<evidence type="ECO:0000313" key="5">
    <source>
        <dbReference type="Proteomes" id="UP000184088"/>
    </source>
</evidence>
<feature type="transmembrane region" description="Helical" evidence="3">
    <location>
        <begin position="99"/>
        <end position="125"/>
    </location>
</feature>
<evidence type="ECO:0000256" key="2">
    <source>
        <dbReference type="ARBA" id="ARBA00022989"/>
    </source>
</evidence>
<dbReference type="PANTHER" id="PTHR37815">
    <property type="entry name" value="UPF0397 PROTEIN BC_2624-RELATED"/>
    <property type="match status" value="1"/>
</dbReference>
<dbReference type="Pfam" id="PF07155">
    <property type="entry name" value="ECF-ribofla_trS"/>
    <property type="match status" value="1"/>
</dbReference>
<evidence type="ECO:0000256" key="1">
    <source>
        <dbReference type="ARBA" id="ARBA00022692"/>
    </source>
</evidence>
<dbReference type="STRING" id="1121256.SAMN02746089_00663"/>